<keyword evidence="2" id="KW-0479">Metal-binding</keyword>
<keyword evidence="3" id="KW-0378">Hydrolase</keyword>
<dbReference type="Pfam" id="PF01546">
    <property type="entry name" value="Peptidase_M20"/>
    <property type="match status" value="1"/>
</dbReference>
<evidence type="ECO:0000256" key="1">
    <source>
        <dbReference type="ARBA" id="ARBA00022670"/>
    </source>
</evidence>
<dbReference type="InterPro" id="IPR011650">
    <property type="entry name" value="Peptidase_M20_dimer"/>
</dbReference>
<dbReference type="SUPFAM" id="SSF53187">
    <property type="entry name" value="Zn-dependent exopeptidases"/>
    <property type="match status" value="1"/>
</dbReference>
<organism evidence="5 6">
    <name type="scientific">Actinotignum timonense</name>
    <dbReference type="NCBI Taxonomy" id="1870995"/>
    <lineage>
        <taxon>Bacteria</taxon>
        <taxon>Bacillati</taxon>
        <taxon>Actinomycetota</taxon>
        <taxon>Actinomycetes</taxon>
        <taxon>Actinomycetales</taxon>
        <taxon>Actinomycetaceae</taxon>
        <taxon>Actinotignum</taxon>
    </lineage>
</organism>
<evidence type="ECO:0000256" key="2">
    <source>
        <dbReference type="ARBA" id="ARBA00022723"/>
    </source>
</evidence>
<evidence type="ECO:0000313" key="6">
    <source>
        <dbReference type="Proteomes" id="UP001288320"/>
    </source>
</evidence>
<dbReference type="Gene3D" id="3.40.630.10">
    <property type="entry name" value="Zn peptidases"/>
    <property type="match status" value="1"/>
</dbReference>
<keyword evidence="1" id="KW-0645">Protease</keyword>
<protein>
    <submittedName>
        <fullName evidence="5">Dipeptidase</fullName>
    </submittedName>
</protein>
<dbReference type="GO" id="GO:0046872">
    <property type="term" value="F:metal ion binding"/>
    <property type="evidence" value="ECO:0007669"/>
    <property type="project" value="UniProtKB-KW"/>
</dbReference>
<dbReference type="InterPro" id="IPR051458">
    <property type="entry name" value="Cyt/Met_Dipeptidase"/>
</dbReference>
<dbReference type="AlphaFoldDB" id="A0AAW9HLH6"/>
<sequence length="451" mass="48190">MSSDLVARVDEALPVHRALLEDLVRIPSVSADAFDQAKVRESAEFVARMARERGFDVDIIELETPQGKGRPAILAHKHVGDDKPTILLYAHHDVQPQGTLDGWESDPFEPVEKNGRLYGRGTADDKAGVLVHMAAISALGDDLAVNVTLFIEGEEEIGSPTFHAFLETYRDRLEADAIVVADSGNWKVGVPSLTTSLRGVVRLGVEVSTLTHGVHSGQYGGPTLDAVTALARIIATLHDENGDVAVPGLDAWDDADVDYEEEHLRRDAAILPGMQLLGTGSFNSRMWTKPSIAVIGMDVTSTAEASNTVIPSARAFLSMRVAPGQDPQRAGELLAEYIEAQAPFGATVVTEVAEAGSGFKAGEDTPIMHLAREALSEAFGHESVDIGTGGSIPFISDLAEVFPEAEILVTGVEDPDARAHAHNESLHLGDWRNAILAEALLLEKLGAGESR</sequence>
<reference evidence="5" key="1">
    <citation type="submission" date="2023-10" db="EMBL/GenBank/DDBJ databases">
        <title>Whole Genome based description of the genera Actinobaculum and Actinotignum reveals a complex phylogenetic relationship within the species included in the genus Actinotignum.</title>
        <authorList>
            <person name="Jensen C.S."/>
            <person name="Dargis R."/>
            <person name="Kemp M."/>
            <person name="Christensen J.J."/>
        </authorList>
    </citation>
    <scope>NUCLEOTIDE SEQUENCE</scope>
    <source>
        <strain evidence="5">SLA_B245</strain>
    </source>
</reference>
<accession>A0AAW9HLH6</accession>
<proteinExistence type="predicted"/>
<dbReference type="GeneID" id="92814349"/>
<evidence type="ECO:0000313" key="5">
    <source>
        <dbReference type="EMBL" id="MDY5140337.1"/>
    </source>
</evidence>
<evidence type="ECO:0000256" key="3">
    <source>
        <dbReference type="ARBA" id="ARBA00022801"/>
    </source>
</evidence>
<comment type="caution">
    <text evidence="5">The sequence shown here is derived from an EMBL/GenBank/DDBJ whole genome shotgun (WGS) entry which is preliminary data.</text>
</comment>
<dbReference type="PANTHER" id="PTHR43270:SF12">
    <property type="entry name" value="SUCCINYL-DIAMINOPIMELATE DESUCCINYLASE"/>
    <property type="match status" value="1"/>
</dbReference>
<dbReference type="PANTHER" id="PTHR43270">
    <property type="entry name" value="BETA-ALA-HIS DIPEPTIDASE"/>
    <property type="match status" value="1"/>
</dbReference>
<name>A0AAW9HLH6_9ACTO</name>
<dbReference type="RefSeq" id="WP_026428814.1">
    <property type="nucleotide sequence ID" value="NZ_CAUPFC010000007.1"/>
</dbReference>
<dbReference type="InterPro" id="IPR002933">
    <property type="entry name" value="Peptidase_M20"/>
</dbReference>
<dbReference type="Gene3D" id="3.30.70.360">
    <property type="match status" value="1"/>
</dbReference>
<feature type="domain" description="Peptidase M20 dimerisation" evidence="4">
    <location>
        <begin position="203"/>
        <end position="343"/>
    </location>
</feature>
<evidence type="ECO:0000259" key="4">
    <source>
        <dbReference type="Pfam" id="PF07687"/>
    </source>
</evidence>
<dbReference type="Proteomes" id="UP001288320">
    <property type="component" value="Unassembled WGS sequence"/>
</dbReference>
<dbReference type="Pfam" id="PF07687">
    <property type="entry name" value="M20_dimer"/>
    <property type="match status" value="1"/>
</dbReference>
<dbReference type="GO" id="GO:0008233">
    <property type="term" value="F:peptidase activity"/>
    <property type="evidence" value="ECO:0007669"/>
    <property type="project" value="UniProtKB-KW"/>
</dbReference>
<dbReference type="EMBL" id="JAWNFV010000005">
    <property type="protein sequence ID" value="MDY5140337.1"/>
    <property type="molecule type" value="Genomic_DNA"/>
</dbReference>
<dbReference type="GO" id="GO:0006508">
    <property type="term" value="P:proteolysis"/>
    <property type="evidence" value="ECO:0007669"/>
    <property type="project" value="UniProtKB-KW"/>
</dbReference>
<gene>
    <name evidence="5" type="ORF">R6G74_03265</name>
</gene>
<dbReference type="NCBIfam" id="NF005914">
    <property type="entry name" value="PRK07907.1"/>
    <property type="match status" value="1"/>
</dbReference>